<keyword evidence="4" id="KW-1185">Reference proteome</keyword>
<dbReference type="GeneID" id="63847309"/>
<dbReference type="PANTHER" id="PTHR21248">
    <property type="entry name" value="CARDIOLIPIN SYNTHASE"/>
    <property type="match status" value="1"/>
</dbReference>
<gene>
    <name evidence="3" type="ORF">K460DRAFT_307125</name>
</gene>
<dbReference type="OrthoDB" id="9997422at2759"/>
<dbReference type="SUPFAM" id="SSF56024">
    <property type="entry name" value="Phospholipase D/nuclease"/>
    <property type="match status" value="2"/>
</dbReference>
<accession>A0A9P4GLT4</accession>
<keyword evidence="1" id="KW-0812">Transmembrane</keyword>
<evidence type="ECO:0000259" key="2">
    <source>
        <dbReference type="PROSITE" id="PS50035"/>
    </source>
</evidence>
<dbReference type="RefSeq" id="XP_040790244.1">
    <property type="nucleotide sequence ID" value="XM_040930057.1"/>
</dbReference>
<keyword evidence="1" id="KW-0472">Membrane</keyword>
<dbReference type="GO" id="GO:0032049">
    <property type="term" value="P:cardiolipin biosynthetic process"/>
    <property type="evidence" value="ECO:0007669"/>
    <property type="project" value="UniProtKB-ARBA"/>
</dbReference>
<dbReference type="Pfam" id="PF13091">
    <property type="entry name" value="PLDc_2"/>
    <property type="match status" value="1"/>
</dbReference>
<comment type="caution">
    <text evidence="3">The sequence shown here is derived from an EMBL/GenBank/DDBJ whole genome shotgun (WGS) entry which is preliminary data.</text>
</comment>
<feature type="domain" description="PLD phosphodiesterase" evidence="2">
    <location>
        <begin position="260"/>
        <end position="287"/>
    </location>
</feature>
<dbReference type="Proteomes" id="UP000800039">
    <property type="component" value="Unassembled WGS sequence"/>
</dbReference>
<organism evidence="3 4">
    <name type="scientific">Cucurbitaria berberidis CBS 394.84</name>
    <dbReference type="NCBI Taxonomy" id="1168544"/>
    <lineage>
        <taxon>Eukaryota</taxon>
        <taxon>Fungi</taxon>
        <taxon>Dikarya</taxon>
        <taxon>Ascomycota</taxon>
        <taxon>Pezizomycotina</taxon>
        <taxon>Dothideomycetes</taxon>
        <taxon>Pleosporomycetidae</taxon>
        <taxon>Pleosporales</taxon>
        <taxon>Pleosporineae</taxon>
        <taxon>Cucurbitariaceae</taxon>
        <taxon>Cucurbitaria</taxon>
    </lineage>
</organism>
<dbReference type="InterPro" id="IPR025202">
    <property type="entry name" value="PLD-like_dom"/>
</dbReference>
<dbReference type="PANTHER" id="PTHR21248:SF22">
    <property type="entry name" value="PHOSPHOLIPASE D"/>
    <property type="match status" value="1"/>
</dbReference>
<dbReference type="Gene3D" id="3.30.870.10">
    <property type="entry name" value="Endonuclease Chain A"/>
    <property type="match status" value="2"/>
</dbReference>
<keyword evidence="1" id="KW-1133">Transmembrane helix</keyword>
<protein>
    <submittedName>
        <fullName evidence="3">IQ calmodulin-binding motif protein</fullName>
    </submittedName>
</protein>
<evidence type="ECO:0000313" key="3">
    <source>
        <dbReference type="EMBL" id="KAF1847681.1"/>
    </source>
</evidence>
<dbReference type="EMBL" id="ML976615">
    <property type="protein sequence ID" value="KAF1847681.1"/>
    <property type="molecule type" value="Genomic_DNA"/>
</dbReference>
<feature type="transmembrane region" description="Helical" evidence="1">
    <location>
        <begin position="6"/>
        <end position="25"/>
    </location>
</feature>
<dbReference type="InterPro" id="IPR001736">
    <property type="entry name" value="PLipase_D/transphosphatidylase"/>
</dbReference>
<dbReference type="AlphaFoldDB" id="A0A9P4GLT4"/>
<evidence type="ECO:0000313" key="4">
    <source>
        <dbReference type="Proteomes" id="UP000800039"/>
    </source>
</evidence>
<sequence length="684" mass="76429">MSSTAYLITISVTILLVSLFYLWHLQPWVHRRTMPPRISPKVYSLCTSPKSIASEYALAQTTAPGKIAAKLYGTEGVSVSSPKPSRERIAPTSEDLQRAYECGNFGPQRPSDLFLQCYHDALLSLEHDPLNGCVSPSLMGSNGVIPLTIIGSIVDICRHMSNLIARAEREVFLATNFWMNSDSSLLITDAIRELSRRVGRKGTGEKAVVKIMYDRGHIKQVVDNHTVVLEDEYTGKAVNLPHPLEIPHVDLQVMNYHRPMLGTFHCKFMVVDRRIAIINSNNIQSNDNCEMATQLEGKIVDSFYDLCLLSWDKALVPPLPLAGNLAAEKDFPTFTDARFSALFDAEGRLKMPVLHDGMVPGEVNGAHETNGEHDAMGRQSQHTGQDPHFDVDIATEIARMQSTLTPRRDERRMDRVAKHLNEATHIDIKPTAPECAPEDDYAPFIPHAPHQEFPIALVNRKPWGAPNHSCVNTPQNEAWLSAIRYAQKTIFIQTPNLNAEALLPELLGAIRRGIKVTYYVCLGYNDAGEMLPFQGGTNEMISHKLYCDLSEHDRQFLHVHFYVGKDQIQPIHNKFKKRSCHIKLMIVDSHLGIQGNGNQDTQSWYHSQETNVMIDSPLICNAWLNGIRRNQNTHLYGKVSQVDGVWRDVDGKEAKGAIGKDPGSFAWAKGIKGAIQRVRGAGGF</sequence>
<dbReference type="CDD" id="cd00138">
    <property type="entry name" value="PLDc_SF"/>
    <property type="match status" value="2"/>
</dbReference>
<name>A0A9P4GLT4_9PLEO</name>
<dbReference type="GO" id="GO:0030572">
    <property type="term" value="F:phosphatidyltransferase activity"/>
    <property type="evidence" value="ECO:0007669"/>
    <property type="project" value="UniProtKB-ARBA"/>
</dbReference>
<reference evidence="3" key="1">
    <citation type="submission" date="2020-01" db="EMBL/GenBank/DDBJ databases">
        <authorList>
            <consortium name="DOE Joint Genome Institute"/>
            <person name="Haridas S."/>
            <person name="Albert R."/>
            <person name="Binder M."/>
            <person name="Bloem J."/>
            <person name="Labutti K."/>
            <person name="Salamov A."/>
            <person name="Andreopoulos B."/>
            <person name="Baker S.E."/>
            <person name="Barry K."/>
            <person name="Bills G."/>
            <person name="Bluhm B.H."/>
            <person name="Cannon C."/>
            <person name="Castanera R."/>
            <person name="Culley D.E."/>
            <person name="Daum C."/>
            <person name="Ezra D."/>
            <person name="Gonzalez J.B."/>
            <person name="Henrissat B."/>
            <person name="Kuo A."/>
            <person name="Liang C."/>
            <person name="Lipzen A."/>
            <person name="Lutzoni F."/>
            <person name="Magnuson J."/>
            <person name="Mondo S."/>
            <person name="Nolan M."/>
            <person name="Ohm R."/>
            <person name="Pangilinan J."/>
            <person name="Park H.-J."/>
            <person name="Ramirez L."/>
            <person name="Alfaro M."/>
            <person name="Sun H."/>
            <person name="Tritt A."/>
            <person name="Yoshinaga Y."/>
            <person name="Zwiers L.-H."/>
            <person name="Turgeon B.G."/>
            <person name="Goodwin S.B."/>
            <person name="Spatafora J.W."/>
            <person name="Crous P.W."/>
            <person name="Grigoriev I.V."/>
        </authorList>
    </citation>
    <scope>NUCLEOTIDE SEQUENCE</scope>
    <source>
        <strain evidence="3">CBS 394.84</strain>
    </source>
</reference>
<proteinExistence type="predicted"/>
<evidence type="ECO:0000256" key="1">
    <source>
        <dbReference type="SAM" id="Phobius"/>
    </source>
</evidence>
<dbReference type="PROSITE" id="PS50035">
    <property type="entry name" value="PLD"/>
    <property type="match status" value="1"/>
</dbReference>